<organism evidence="3 4">
    <name type="scientific">Noviherbaspirillum sedimenti</name>
    <dbReference type="NCBI Taxonomy" id="2320865"/>
    <lineage>
        <taxon>Bacteria</taxon>
        <taxon>Pseudomonadati</taxon>
        <taxon>Pseudomonadota</taxon>
        <taxon>Betaproteobacteria</taxon>
        <taxon>Burkholderiales</taxon>
        <taxon>Oxalobacteraceae</taxon>
        <taxon>Noviherbaspirillum</taxon>
    </lineage>
</organism>
<proteinExistence type="predicted"/>
<evidence type="ECO:0000259" key="2">
    <source>
        <dbReference type="Pfam" id="PF07589"/>
    </source>
</evidence>
<gene>
    <name evidence="3" type="ORF">D3878_10030</name>
</gene>
<name>A0A3A3G1X1_9BURK</name>
<feature type="chain" id="PRO_5017256728" evidence="1">
    <location>
        <begin position="22"/>
        <end position="244"/>
    </location>
</feature>
<reference evidence="4" key="1">
    <citation type="submission" date="2018-09" db="EMBL/GenBank/DDBJ databases">
        <authorList>
            <person name="Zhu H."/>
        </authorList>
    </citation>
    <scope>NUCLEOTIDE SEQUENCE [LARGE SCALE GENOMIC DNA]</scope>
    <source>
        <strain evidence="4">K1S02-23</strain>
    </source>
</reference>
<dbReference type="Pfam" id="PF07589">
    <property type="entry name" value="PEP-CTERM"/>
    <property type="match status" value="1"/>
</dbReference>
<accession>A0A3A3G1X1</accession>
<keyword evidence="1" id="KW-0732">Signal</keyword>
<protein>
    <submittedName>
        <fullName evidence="3">DUF4114 domain-containing protein</fullName>
    </submittedName>
</protein>
<dbReference type="InterPro" id="IPR013424">
    <property type="entry name" value="Ice-binding_C"/>
</dbReference>
<evidence type="ECO:0000256" key="1">
    <source>
        <dbReference type="SAM" id="SignalP"/>
    </source>
</evidence>
<dbReference type="Proteomes" id="UP000266327">
    <property type="component" value="Unassembled WGS sequence"/>
</dbReference>
<feature type="domain" description="Ice-binding protein C-terminal" evidence="2">
    <location>
        <begin position="217"/>
        <end position="240"/>
    </location>
</feature>
<comment type="caution">
    <text evidence="3">The sequence shown here is derived from an EMBL/GenBank/DDBJ whole genome shotgun (WGS) entry which is preliminary data.</text>
</comment>
<dbReference type="EMBL" id="QYUQ01000002">
    <property type="protein sequence ID" value="RJG01874.1"/>
    <property type="molecule type" value="Genomic_DNA"/>
</dbReference>
<feature type="signal peptide" evidence="1">
    <location>
        <begin position="1"/>
        <end position="21"/>
    </location>
</feature>
<dbReference type="NCBIfam" id="TIGR02595">
    <property type="entry name" value="PEP_CTERM"/>
    <property type="match status" value="1"/>
</dbReference>
<dbReference type="RefSeq" id="WP_119785336.1">
    <property type="nucleotide sequence ID" value="NZ_QYUQ01000002.1"/>
</dbReference>
<evidence type="ECO:0000313" key="3">
    <source>
        <dbReference type="EMBL" id="RJG01874.1"/>
    </source>
</evidence>
<sequence>MNMIKSFLAGVALVASTSAFATPVFLGGESPDLQTVINSLYTAAGTSLSAAPDVNLNQADEGGTFLIEASGGSVSTMIIEVAGSASTNTFGIYDIYNPTTYLQLFSGAASSGGQAFLSVNDSNQFSVNFGTGVQFTSSLFGYYLGTANGPTFYSQASLNGGNDQLVAFQGDGDWIKLPTRAPGVWGSASFILAWEDQLAAYSDKDYQDMVVYVESITVPEPGSLALLGLGLAGLAGLARRKKQA</sequence>
<keyword evidence="4" id="KW-1185">Reference proteome</keyword>
<evidence type="ECO:0000313" key="4">
    <source>
        <dbReference type="Proteomes" id="UP000266327"/>
    </source>
</evidence>
<dbReference type="OrthoDB" id="122203at2"/>
<dbReference type="AlphaFoldDB" id="A0A3A3G1X1"/>